<dbReference type="AlphaFoldDB" id="A0A1A9USE4"/>
<protein>
    <submittedName>
        <fullName evidence="1">Uncharacterized protein</fullName>
    </submittedName>
</protein>
<dbReference type="VEuPathDB" id="VectorBase:GAUT013743"/>
<keyword evidence="2" id="KW-1185">Reference proteome</keyword>
<reference evidence="1" key="1">
    <citation type="submission" date="2020-05" db="UniProtKB">
        <authorList>
            <consortium name="EnsemblMetazoa"/>
        </authorList>
    </citation>
    <scope>IDENTIFICATION</scope>
    <source>
        <strain evidence="1">TTRI</strain>
    </source>
</reference>
<name>A0A1A9USE4_GLOAU</name>
<dbReference type="EnsemblMetazoa" id="GAUT013743-RA">
    <property type="protein sequence ID" value="GAUT013743-PA"/>
    <property type="gene ID" value="GAUT013743"/>
</dbReference>
<evidence type="ECO:0000313" key="2">
    <source>
        <dbReference type="Proteomes" id="UP000078200"/>
    </source>
</evidence>
<dbReference type="STRING" id="7395.A0A1A9USE4"/>
<evidence type="ECO:0000313" key="1">
    <source>
        <dbReference type="EnsemblMetazoa" id="GAUT013743-PA"/>
    </source>
</evidence>
<proteinExistence type="predicted"/>
<sequence length="122" mass="13383">MYLVSAGWVGEIILHKLQNLPSEGNKDGADDSKILPDPDTLSKADHAFTDDNNFVATCKSEPIKLWDVSTFVAVIVNNPVVYTNNYQYCARGSALTYFVLTGKIVFSIQVTPVDVNDTVDVV</sequence>
<accession>A0A1A9USE4</accession>
<dbReference type="Proteomes" id="UP000078200">
    <property type="component" value="Unassembled WGS sequence"/>
</dbReference>
<organism evidence="1 2">
    <name type="scientific">Glossina austeni</name>
    <name type="common">Savannah tsetse fly</name>
    <dbReference type="NCBI Taxonomy" id="7395"/>
    <lineage>
        <taxon>Eukaryota</taxon>
        <taxon>Metazoa</taxon>
        <taxon>Ecdysozoa</taxon>
        <taxon>Arthropoda</taxon>
        <taxon>Hexapoda</taxon>
        <taxon>Insecta</taxon>
        <taxon>Pterygota</taxon>
        <taxon>Neoptera</taxon>
        <taxon>Endopterygota</taxon>
        <taxon>Diptera</taxon>
        <taxon>Brachycera</taxon>
        <taxon>Muscomorpha</taxon>
        <taxon>Hippoboscoidea</taxon>
        <taxon>Glossinidae</taxon>
        <taxon>Glossina</taxon>
    </lineage>
</organism>